<keyword evidence="8" id="KW-1185">Reference proteome</keyword>
<dbReference type="Pfam" id="PF24456">
    <property type="entry name" value="RHD_RETREG1-3"/>
    <property type="match status" value="1"/>
</dbReference>
<keyword evidence="3 5" id="KW-1133">Transmembrane helix</keyword>
<dbReference type="GO" id="GO:0005783">
    <property type="term" value="C:endoplasmic reticulum"/>
    <property type="evidence" value="ECO:0007669"/>
    <property type="project" value="UniProtKB-ARBA"/>
</dbReference>
<evidence type="ECO:0000259" key="6">
    <source>
        <dbReference type="Pfam" id="PF24456"/>
    </source>
</evidence>
<comment type="subcellular location">
    <subcellularLocation>
        <location evidence="1">Membrane</location>
        <topology evidence="1">Multi-pass membrane protein</topology>
    </subcellularLocation>
</comment>
<evidence type="ECO:0000313" key="7">
    <source>
        <dbReference type="Ensembl" id="ENSEBUP00000018384.1"/>
    </source>
</evidence>
<dbReference type="InterPro" id="IPR057282">
    <property type="entry name" value="RETREG1-3-like_RHD"/>
</dbReference>
<keyword evidence="4 5" id="KW-0472">Membrane</keyword>
<evidence type="ECO:0000256" key="2">
    <source>
        <dbReference type="ARBA" id="ARBA00022692"/>
    </source>
</evidence>
<reference evidence="7" key="1">
    <citation type="submission" date="2025-05" db="UniProtKB">
        <authorList>
            <consortium name="Ensembl"/>
        </authorList>
    </citation>
    <scope>IDENTIFICATION</scope>
</reference>
<sequence length="477" mass="53087">MRTQGDYAHFPSWILSLQKQLGMDEFCSGLSESWISLTRFRRDNPVKFCACCASLVFIGHTLPASIISCGILLGAILWPLSMHPMTCAYMRRLLLIASHWSKLSTSADNHESHVCQKSQCPSPPLNSCSAPMQTKDQSEHESVIKNEMTVLPKADRDIPTQTFLRDTYIITKGSNQESEAFSPDIGSATGNSEDVEMFEMGRRLKKNHNHTCQQITVHDGGVTALPSFEYSLYSSGYASTAPGTITGSPNPEEQSLESTDVQCQGSLMVKPPDDERLQKMSPYTQITALVANIGHKAEGDYLFSKHVQELHLEECRTATIKQEKPAIEPEFVNKPRPLSCSSFDVPLLTQGVNVSAMINSALWEVMEASEVSIDLRSQADPITESCCSGLVPQNDQKNERLESKEETEVSIEILRTQNGLHKQLETTQSEELEQEQELEGFELLDRAELLELEHEMVLSGQVYPPVTPSTFFSHLLG</sequence>
<evidence type="ECO:0000313" key="8">
    <source>
        <dbReference type="Proteomes" id="UP000694388"/>
    </source>
</evidence>
<evidence type="ECO:0000256" key="3">
    <source>
        <dbReference type="ARBA" id="ARBA00022989"/>
    </source>
</evidence>
<keyword evidence="2 5" id="KW-0812">Transmembrane</keyword>
<accession>A0A8C4QQL0</accession>
<evidence type="ECO:0000256" key="1">
    <source>
        <dbReference type="ARBA" id="ARBA00004141"/>
    </source>
</evidence>
<evidence type="ECO:0000256" key="4">
    <source>
        <dbReference type="ARBA" id="ARBA00023136"/>
    </source>
</evidence>
<name>A0A8C4QQL0_EPTBU</name>
<dbReference type="AlphaFoldDB" id="A0A8C4QQL0"/>
<dbReference type="Ensembl" id="ENSEBUT00000018968.1">
    <property type="protein sequence ID" value="ENSEBUP00000018392.1"/>
    <property type="gene ID" value="ENSEBUG00000011473.1"/>
</dbReference>
<protein>
    <recommendedName>
        <fullName evidence="6">RETREG1-3/ARL6IP-like N-terminal reticulon-homology domain-containing protein</fullName>
    </recommendedName>
</protein>
<proteinExistence type="predicted"/>
<dbReference type="Ensembl" id="ENSEBUT00000018960.1">
    <property type="protein sequence ID" value="ENSEBUP00000018384.1"/>
    <property type="gene ID" value="ENSEBUG00000011473.1"/>
</dbReference>
<dbReference type="GO" id="GO:0016020">
    <property type="term" value="C:membrane"/>
    <property type="evidence" value="ECO:0007669"/>
    <property type="project" value="UniProtKB-SubCell"/>
</dbReference>
<organism evidence="7 8">
    <name type="scientific">Eptatretus burgeri</name>
    <name type="common">Inshore hagfish</name>
    <dbReference type="NCBI Taxonomy" id="7764"/>
    <lineage>
        <taxon>Eukaryota</taxon>
        <taxon>Metazoa</taxon>
        <taxon>Chordata</taxon>
        <taxon>Craniata</taxon>
        <taxon>Vertebrata</taxon>
        <taxon>Cyclostomata</taxon>
        <taxon>Myxini</taxon>
        <taxon>Myxiniformes</taxon>
        <taxon>Myxinidae</taxon>
        <taxon>Eptatretinae</taxon>
        <taxon>Eptatretus</taxon>
    </lineage>
</organism>
<feature type="domain" description="RETREG1-3/ARL6IP-like N-terminal reticulon-homology" evidence="6">
    <location>
        <begin position="12"/>
        <end position="83"/>
    </location>
</feature>
<evidence type="ECO:0000256" key="5">
    <source>
        <dbReference type="SAM" id="Phobius"/>
    </source>
</evidence>
<feature type="transmembrane region" description="Helical" evidence="5">
    <location>
        <begin position="48"/>
        <end position="78"/>
    </location>
</feature>
<dbReference type="Proteomes" id="UP000694388">
    <property type="component" value="Unplaced"/>
</dbReference>